<dbReference type="PROSITE" id="PS01007">
    <property type="entry name" value="TRANSPOSASE_MUTATOR"/>
    <property type="match status" value="1"/>
</dbReference>
<evidence type="ECO:0000256" key="2">
    <source>
        <dbReference type="ARBA" id="ARBA00010961"/>
    </source>
</evidence>
<evidence type="ECO:0000256" key="1">
    <source>
        <dbReference type="ARBA" id="ARBA00002190"/>
    </source>
</evidence>
<dbReference type="AlphaFoldDB" id="A0A521FJL8"/>
<sequence>MTQKELDKLQEKALAQLKSGESLFGKDGAFAPMLQSFIEAALEAEMDAHLDPDERNKGNKRNGKGSKTIKSSAGSFEIETPQDRQSSFDPQLIKKRETVLADSLQDKILGLYGLGMSLRDISAHIKEMYDTELSHTVLSQITDRIIPEVKAWQSRPLEAVYCIVWLDAMHYKVRDEGRVTHKALYNILGINREGYKQVLGCYVSESEGANFWLQVLSDMQNRGLEDILIACTDNLTGFKEAIESVYPKADVQSCIVHQIRNSLKYVASKDQKEFMRDLKRVYRADTKDLAELALDELASKWESKYPVVIGSWRDNWEKLTTYFQYTQPIRKLIYTTNAVEGYHRQLRKVTKTKGAFTSDMALLKLVYLATKNIEKKWTSPLQNWALTVQQLAIRFGDRLPLDLTRNPEK</sequence>
<dbReference type="PANTHER" id="PTHR33217:SF8">
    <property type="entry name" value="MUTATOR FAMILY TRANSPOSASE"/>
    <property type="match status" value="1"/>
</dbReference>
<feature type="region of interest" description="Disordered" evidence="7">
    <location>
        <begin position="48"/>
        <end position="89"/>
    </location>
</feature>
<keyword evidence="6" id="KW-0814">Transposable element</keyword>
<feature type="compositionally biased region" description="Basic and acidic residues" evidence="7">
    <location>
        <begin position="48"/>
        <end position="57"/>
    </location>
</feature>
<protein>
    <recommendedName>
        <fullName evidence="6">Mutator family transposase</fullName>
    </recommendedName>
</protein>
<accession>A0A521FJL8</accession>
<dbReference type="RefSeq" id="WP_142716152.1">
    <property type="nucleotide sequence ID" value="NZ_FXTH01000044.1"/>
</dbReference>
<evidence type="ECO:0000313" key="9">
    <source>
        <dbReference type="Proteomes" id="UP000317593"/>
    </source>
</evidence>
<dbReference type="NCBIfam" id="NF033543">
    <property type="entry name" value="transpos_IS256"/>
    <property type="match status" value="1"/>
</dbReference>
<dbReference type="GO" id="GO:0003677">
    <property type="term" value="F:DNA binding"/>
    <property type="evidence" value="ECO:0007669"/>
    <property type="project" value="UniProtKB-UniRule"/>
</dbReference>
<proteinExistence type="inferred from homology"/>
<comment type="similarity">
    <text evidence="2 6">Belongs to the transposase mutator family.</text>
</comment>
<keyword evidence="4 6" id="KW-0238">DNA-binding</keyword>
<gene>
    <name evidence="8" type="ORF">SAMN06265218_1441</name>
</gene>
<evidence type="ECO:0000256" key="3">
    <source>
        <dbReference type="ARBA" id="ARBA00022578"/>
    </source>
</evidence>
<organism evidence="8 9">
    <name type="scientific">Fodinibius sediminis</name>
    <dbReference type="NCBI Taxonomy" id="1214077"/>
    <lineage>
        <taxon>Bacteria</taxon>
        <taxon>Pseudomonadati</taxon>
        <taxon>Balneolota</taxon>
        <taxon>Balneolia</taxon>
        <taxon>Balneolales</taxon>
        <taxon>Balneolaceae</taxon>
        <taxon>Fodinibius</taxon>
    </lineage>
</organism>
<comment type="function">
    <text evidence="1 6">Required for the transposition of the insertion element.</text>
</comment>
<dbReference type="EMBL" id="FXTH01000044">
    <property type="protein sequence ID" value="SMO96316.1"/>
    <property type="molecule type" value="Genomic_DNA"/>
</dbReference>
<dbReference type="GO" id="GO:0006313">
    <property type="term" value="P:DNA transposition"/>
    <property type="evidence" value="ECO:0007669"/>
    <property type="project" value="UniProtKB-UniRule"/>
</dbReference>
<dbReference type="Proteomes" id="UP000317593">
    <property type="component" value="Unassembled WGS sequence"/>
</dbReference>
<dbReference type="InterPro" id="IPR001207">
    <property type="entry name" value="Transposase_mutator"/>
</dbReference>
<dbReference type="GO" id="GO:0004803">
    <property type="term" value="F:transposase activity"/>
    <property type="evidence" value="ECO:0007669"/>
    <property type="project" value="UniProtKB-UniRule"/>
</dbReference>
<dbReference type="Pfam" id="PF00872">
    <property type="entry name" value="Transposase_mut"/>
    <property type="match status" value="1"/>
</dbReference>
<reference evidence="8 9" key="1">
    <citation type="submission" date="2017-05" db="EMBL/GenBank/DDBJ databases">
        <authorList>
            <person name="Varghese N."/>
            <person name="Submissions S."/>
        </authorList>
    </citation>
    <scope>NUCLEOTIDE SEQUENCE [LARGE SCALE GENOMIC DNA]</scope>
    <source>
        <strain evidence="8 9">DSM 21194</strain>
    </source>
</reference>
<evidence type="ECO:0000256" key="5">
    <source>
        <dbReference type="ARBA" id="ARBA00023172"/>
    </source>
</evidence>
<name>A0A521FJL8_9BACT</name>
<keyword evidence="3 6" id="KW-0815">Transposition</keyword>
<evidence type="ECO:0000313" key="8">
    <source>
        <dbReference type="EMBL" id="SMO96316.1"/>
    </source>
</evidence>
<dbReference type="PANTHER" id="PTHR33217">
    <property type="entry name" value="TRANSPOSASE FOR INSERTION SEQUENCE ELEMENT IS1081"/>
    <property type="match status" value="1"/>
</dbReference>
<dbReference type="OrthoDB" id="9779930at2"/>
<evidence type="ECO:0000256" key="4">
    <source>
        <dbReference type="ARBA" id="ARBA00023125"/>
    </source>
</evidence>
<evidence type="ECO:0000256" key="7">
    <source>
        <dbReference type="SAM" id="MobiDB-lite"/>
    </source>
</evidence>
<keyword evidence="5 6" id="KW-0233">DNA recombination</keyword>
<keyword evidence="9" id="KW-1185">Reference proteome</keyword>
<evidence type="ECO:0000256" key="6">
    <source>
        <dbReference type="RuleBase" id="RU365089"/>
    </source>
</evidence>